<keyword evidence="2" id="KW-1185">Reference proteome</keyword>
<reference evidence="1 2" key="1">
    <citation type="submission" date="2012-10" db="EMBL/GenBank/DDBJ databases">
        <authorList>
            <person name="Zafar N."/>
            <person name="Inman J."/>
            <person name="Hall N."/>
            <person name="Lorenzi H."/>
            <person name="Caler E."/>
        </authorList>
    </citation>
    <scope>NUCLEOTIDE SEQUENCE [LARGE SCALE GENOMIC DNA]</scope>
    <source>
        <strain evidence="1 2">IP1</strain>
    </source>
</reference>
<dbReference type="RefSeq" id="XP_004254111.1">
    <property type="nucleotide sequence ID" value="XM_004254063.1"/>
</dbReference>
<accession>A0A0A1U0C2</accession>
<name>A0A0A1U0C2_ENTIV</name>
<evidence type="ECO:0000313" key="1">
    <source>
        <dbReference type="EMBL" id="ELP87340.1"/>
    </source>
</evidence>
<dbReference type="Proteomes" id="UP000014680">
    <property type="component" value="Unassembled WGS sequence"/>
</dbReference>
<evidence type="ECO:0000313" key="2">
    <source>
        <dbReference type="Proteomes" id="UP000014680"/>
    </source>
</evidence>
<dbReference type="OMA" id="KAKERDW"/>
<protein>
    <submittedName>
        <fullName evidence="1">Uncharacterized protein</fullName>
    </submittedName>
</protein>
<organism evidence="1 2">
    <name type="scientific">Entamoeba invadens IP1</name>
    <dbReference type="NCBI Taxonomy" id="370355"/>
    <lineage>
        <taxon>Eukaryota</taxon>
        <taxon>Amoebozoa</taxon>
        <taxon>Evosea</taxon>
        <taxon>Archamoebae</taxon>
        <taxon>Mastigamoebida</taxon>
        <taxon>Entamoebidae</taxon>
        <taxon>Entamoeba</taxon>
    </lineage>
</organism>
<dbReference type="AlphaFoldDB" id="A0A0A1U0C2"/>
<dbReference type="VEuPathDB" id="AmoebaDB:EIN_095970"/>
<gene>
    <name evidence="1" type="ORF">EIN_095970</name>
</gene>
<proteinExistence type="predicted"/>
<dbReference type="EMBL" id="KB206860">
    <property type="protein sequence ID" value="ELP87340.1"/>
    <property type="molecule type" value="Genomic_DNA"/>
</dbReference>
<dbReference type="GeneID" id="14886483"/>
<sequence>MGDIEEIRQRYNTRVDFKFTPNIFLQLLNEKKLLEQRKRERAEKGLVRTFVLIKVEKEENSTLRLNVERSYDVRNVSVALYVSGENVPLLQDVTVENGKQTVDLSIGNIHGYVDIKALVNKKVVGQLCCVGIGKAKERDWMSVQVTTLSTYPLLVEQNRFGVVFTIQDMSEEGDQLFIYHSHHSKQSDTMVLPSITLKAGTIKWFVQLQKGEYLAKYYRAPVSTVGPTSPYVSFMEFKI</sequence>
<dbReference type="KEGG" id="eiv:EIN_095970"/>